<reference evidence="1" key="1">
    <citation type="submission" date="2016-10" db="EMBL/GenBank/DDBJ databases">
        <title>Sequence of Gallionella enrichment culture.</title>
        <authorList>
            <person name="Poehlein A."/>
            <person name="Muehling M."/>
            <person name="Daniel R."/>
        </authorList>
    </citation>
    <scope>NUCLEOTIDE SEQUENCE</scope>
</reference>
<name>A0A1J5RVY6_9ZZZZ</name>
<evidence type="ECO:0008006" key="2">
    <source>
        <dbReference type="Google" id="ProtNLM"/>
    </source>
</evidence>
<evidence type="ECO:0000313" key="1">
    <source>
        <dbReference type="EMBL" id="OIQ96135.1"/>
    </source>
</evidence>
<dbReference type="EMBL" id="MLJW01000154">
    <property type="protein sequence ID" value="OIQ96135.1"/>
    <property type="molecule type" value="Genomic_DNA"/>
</dbReference>
<sequence length="109" mass="12216">MKYFIALMSLLLATIASPAFAHQGNDCANTAAKITNFKERQAYTTACLTKVATRQNSELIGQKEKEATCNQNAKNLRFDGNMKAAYLRHCYQENDFNPKEIPDPRGRGI</sequence>
<dbReference type="AlphaFoldDB" id="A0A1J5RVY6"/>
<comment type="caution">
    <text evidence="1">The sequence shown here is derived from an EMBL/GenBank/DDBJ whole genome shotgun (WGS) entry which is preliminary data.</text>
</comment>
<accession>A0A1J5RVY6</accession>
<protein>
    <recommendedName>
        <fullName evidence="2">Phosphate starvation-inducible protein PsiF</fullName>
    </recommendedName>
</protein>
<organism evidence="1">
    <name type="scientific">mine drainage metagenome</name>
    <dbReference type="NCBI Taxonomy" id="410659"/>
    <lineage>
        <taxon>unclassified sequences</taxon>
        <taxon>metagenomes</taxon>
        <taxon>ecological metagenomes</taxon>
    </lineage>
</organism>
<proteinExistence type="predicted"/>
<gene>
    <name evidence="1" type="ORF">GALL_218890</name>
</gene>